<feature type="region of interest" description="Disordered" evidence="1">
    <location>
        <begin position="57"/>
        <end position="76"/>
    </location>
</feature>
<sequence length="76" mass="8343">MYFPGLTLMGPSKKLTEEELMQPVDIKGLALRLGIAFAAFALLILSLSVAYDDKRPQTVATDHSWGTSGTERRGPY</sequence>
<accession>A0A2W4F5S0</accession>
<feature type="compositionally biased region" description="Polar residues" evidence="1">
    <location>
        <begin position="58"/>
        <end position="69"/>
    </location>
</feature>
<keyword evidence="2" id="KW-0812">Transmembrane</keyword>
<gene>
    <name evidence="3" type="ORF">CPY51_02055</name>
</gene>
<dbReference type="Proteomes" id="UP000248925">
    <property type="component" value="Unassembled WGS sequence"/>
</dbReference>
<evidence type="ECO:0000313" key="4">
    <source>
        <dbReference type="Proteomes" id="UP000248925"/>
    </source>
</evidence>
<proteinExistence type="predicted"/>
<reference evidence="3 4" key="1">
    <citation type="journal article" date="2018" name="Sci. Rep.">
        <title>Rhizobium tumorigenes sp. nov., a novel plant tumorigenic bacterium isolated from cane gall tumors on thornless blackberry.</title>
        <authorList>
            <person name="Kuzmanovi N."/>
            <person name="Smalla K."/>
            <person name="Gronow S."/>
            <person name="PuBawska J."/>
        </authorList>
    </citation>
    <scope>NUCLEOTIDE SEQUENCE [LARGE SCALE GENOMIC DNA]</scope>
    <source>
        <strain evidence="3 4">CCBAU 85046</strain>
    </source>
</reference>
<dbReference type="EMBL" id="PCDP01000001">
    <property type="protein sequence ID" value="PZM17043.1"/>
    <property type="molecule type" value="Genomic_DNA"/>
</dbReference>
<dbReference type="RefSeq" id="WP_111158370.1">
    <property type="nucleotide sequence ID" value="NZ_PCDP01000001.1"/>
</dbReference>
<keyword evidence="4" id="KW-1185">Reference proteome</keyword>
<comment type="caution">
    <text evidence="3">The sequence shown here is derived from an EMBL/GenBank/DDBJ whole genome shotgun (WGS) entry which is preliminary data.</text>
</comment>
<evidence type="ECO:0000313" key="3">
    <source>
        <dbReference type="EMBL" id="PZM17043.1"/>
    </source>
</evidence>
<keyword evidence="2" id="KW-1133">Transmembrane helix</keyword>
<protein>
    <submittedName>
        <fullName evidence="3">Uncharacterized protein</fullName>
    </submittedName>
</protein>
<keyword evidence="2" id="KW-0472">Membrane</keyword>
<dbReference type="AlphaFoldDB" id="A0A2W4F5S0"/>
<name>A0A2W4F5S0_9HYPH</name>
<evidence type="ECO:0000256" key="1">
    <source>
        <dbReference type="SAM" id="MobiDB-lite"/>
    </source>
</evidence>
<organism evidence="3 4">
    <name type="scientific">Rhizobium tubonense</name>
    <dbReference type="NCBI Taxonomy" id="484088"/>
    <lineage>
        <taxon>Bacteria</taxon>
        <taxon>Pseudomonadati</taxon>
        <taxon>Pseudomonadota</taxon>
        <taxon>Alphaproteobacteria</taxon>
        <taxon>Hyphomicrobiales</taxon>
        <taxon>Rhizobiaceae</taxon>
        <taxon>Rhizobium/Agrobacterium group</taxon>
        <taxon>Rhizobium</taxon>
    </lineage>
</organism>
<evidence type="ECO:0000256" key="2">
    <source>
        <dbReference type="SAM" id="Phobius"/>
    </source>
</evidence>
<feature type="transmembrane region" description="Helical" evidence="2">
    <location>
        <begin position="29"/>
        <end position="51"/>
    </location>
</feature>